<feature type="region of interest" description="Disordered" evidence="1">
    <location>
        <begin position="156"/>
        <end position="188"/>
    </location>
</feature>
<evidence type="ECO:0008006" key="4">
    <source>
        <dbReference type="Google" id="ProtNLM"/>
    </source>
</evidence>
<dbReference type="Gene3D" id="3.40.50.1820">
    <property type="entry name" value="alpha/beta hydrolase"/>
    <property type="match status" value="1"/>
</dbReference>
<dbReference type="RefSeq" id="WP_203892157.1">
    <property type="nucleotide sequence ID" value="NZ_BOOH01000033.1"/>
</dbReference>
<accession>A0A8J3RMB2</accession>
<name>A0A8J3RMB2_9ACTN</name>
<protein>
    <recommendedName>
        <fullName evidence="4">Alpha/beta hydrolase</fullName>
    </recommendedName>
</protein>
<organism evidence="2 3">
    <name type="scientific">Planobispora longispora</name>
    <dbReference type="NCBI Taxonomy" id="28887"/>
    <lineage>
        <taxon>Bacteria</taxon>
        <taxon>Bacillati</taxon>
        <taxon>Actinomycetota</taxon>
        <taxon>Actinomycetes</taxon>
        <taxon>Streptosporangiales</taxon>
        <taxon>Streptosporangiaceae</taxon>
        <taxon>Planobispora</taxon>
    </lineage>
</organism>
<evidence type="ECO:0000256" key="1">
    <source>
        <dbReference type="SAM" id="MobiDB-lite"/>
    </source>
</evidence>
<dbReference type="EMBL" id="BOOH01000033">
    <property type="protein sequence ID" value="GIH77595.1"/>
    <property type="molecule type" value="Genomic_DNA"/>
</dbReference>
<sequence>MHEAKLHDGSTIEVEVHGSGPAVLLPVNPRPVEGPRADEMRKWGVDPALGRSLIDGLRDAFRVVAFDYEGHVLSTPKPDTLTPAAIAGDLLAVADAAGAGRFAYYGYSWLALSGLQLAIRTDRLSALVMGGFPPIGGPYAEMLSVTVATHELAKAAPDTATPGTPDAAAPDAPSAPATGEEPDSYDWSSAEVTVSEPQTRQFVTLYQALRGFDDLAVQERVRCPRLCFAGSADEIVYGERWGDVRVDIAGPIVSRRAELESLGWDVRVLDGLDHTQAMQAAQVLPILRPWLVSRVDGG</sequence>
<dbReference type="InterPro" id="IPR029058">
    <property type="entry name" value="AB_hydrolase_fold"/>
</dbReference>
<evidence type="ECO:0000313" key="3">
    <source>
        <dbReference type="Proteomes" id="UP000616724"/>
    </source>
</evidence>
<comment type="caution">
    <text evidence="2">The sequence shown here is derived from an EMBL/GenBank/DDBJ whole genome shotgun (WGS) entry which is preliminary data.</text>
</comment>
<feature type="compositionally biased region" description="Low complexity" evidence="1">
    <location>
        <begin position="156"/>
        <end position="178"/>
    </location>
</feature>
<keyword evidence="3" id="KW-1185">Reference proteome</keyword>
<proteinExistence type="predicted"/>
<dbReference type="Proteomes" id="UP000616724">
    <property type="component" value="Unassembled WGS sequence"/>
</dbReference>
<dbReference type="SUPFAM" id="SSF53474">
    <property type="entry name" value="alpha/beta-Hydrolases"/>
    <property type="match status" value="1"/>
</dbReference>
<evidence type="ECO:0000313" key="2">
    <source>
        <dbReference type="EMBL" id="GIH77595.1"/>
    </source>
</evidence>
<dbReference type="AlphaFoldDB" id="A0A8J3RMB2"/>
<gene>
    <name evidence="2" type="ORF">Plo01_40240</name>
</gene>
<reference evidence="2 3" key="1">
    <citation type="submission" date="2021-01" db="EMBL/GenBank/DDBJ databases">
        <title>Whole genome shotgun sequence of Planobispora longispora NBRC 13918.</title>
        <authorList>
            <person name="Komaki H."/>
            <person name="Tamura T."/>
        </authorList>
    </citation>
    <scope>NUCLEOTIDE SEQUENCE [LARGE SCALE GENOMIC DNA]</scope>
    <source>
        <strain evidence="2 3">NBRC 13918</strain>
    </source>
</reference>